<proteinExistence type="predicted"/>
<dbReference type="InParanoid" id="J0WXI4"/>
<dbReference type="AlphaFoldDB" id="J0WXI4"/>
<organism evidence="2 3">
    <name type="scientific">Auricularia subglabra (strain TFB-10046 / SS5)</name>
    <name type="common">White-rot fungus</name>
    <name type="synonym">Auricularia delicata (strain TFB10046)</name>
    <dbReference type="NCBI Taxonomy" id="717982"/>
    <lineage>
        <taxon>Eukaryota</taxon>
        <taxon>Fungi</taxon>
        <taxon>Dikarya</taxon>
        <taxon>Basidiomycota</taxon>
        <taxon>Agaricomycotina</taxon>
        <taxon>Agaricomycetes</taxon>
        <taxon>Auriculariales</taxon>
        <taxon>Auriculariaceae</taxon>
        <taxon>Auricularia</taxon>
    </lineage>
</organism>
<dbReference type="KEGG" id="adl:AURDEDRAFT_171141"/>
<reference evidence="3" key="1">
    <citation type="journal article" date="2012" name="Science">
        <title>The Paleozoic origin of enzymatic lignin decomposition reconstructed from 31 fungal genomes.</title>
        <authorList>
            <person name="Floudas D."/>
            <person name="Binder M."/>
            <person name="Riley R."/>
            <person name="Barry K."/>
            <person name="Blanchette R.A."/>
            <person name="Henrissat B."/>
            <person name="Martinez A.T."/>
            <person name="Otillar R."/>
            <person name="Spatafora J.W."/>
            <person name="Yadav J.S."/>
            <person name="Aerts A."/>
            <person name="Benoit I."/>
            <person name="Boyd A."/>
            <person name="Carlson A."/>
            <person name="Copeland A."/>
            <person name="Coutinho P.M."/>
            <person name="de Vries R.P."/>
            <person name="Ferreira P."/>
            <person name="Findley K."/>
            <person name="Foster B."/>
            <person name="Gaskell J."/>
            <person name="Glotzer D."/>
            <person name="Gorecki P."/>
            <person name="Heitman J."/>
            <person name="Hesse C."/>
            <person name="Hori C."/>
            <person name="Igarashi K."/>
            <person name="Jurgens J.A."/>
            <person name="Kallen N."/>
            <person name="Kersten P."/>
            <person name="Kohler A."/>
            <person name="Kuees U."/>
            <person name="Kumar T.K.A."/>
            <person name="Kuo A."/>
            <person name="LaButti K."/>
            <person name="Larrondo L.F."/>
            <person name="Lindquist E."/>
            <person name="Ling A."/>
            <person name="Lombard V."/>
            <person name="Lucas S."/>
            <person name="Lundell T."/>
            <person name="Martin R."/>
            <person name="McLaughlin D.J."/>
            <person name="Morgenstern I."/>
            <person name="Morin E."/>
            <person name="Murat C."/>
            <person name="Nagy L.G."/>
            <person name="Nolan M."/>
            <person name="Ohm R.A."/>
            <person name="Patyshakuliyeva A."/>
            <person name="Rokas A."/>
            <person name="Ruiz-Duenas F.J."/>
            <person name="Sabat G."/>
            <person name="Salamov A."/>
            <person name="Samejima M."/>
            <person name="Schmutz J."/>
            <person name="Slot J.C."/>
            <person name="St John F."/>
            <person name="Stenlid J."/>
            <person name="Sun H."/>
            <person name="Sun S."/>
            <person name="Syed K."/>
            <person name="Tsang A."/>
            <person name="Wiebenga A."/>
            <person name="Young D."/>
            <person name="Pisabarro A."/>
            <person name="Eastwood D.C."/>
            <person name="Martin F."/>
            <person name="Cullen D."/>
            <person name="Grigoriev I.V."/>
            <person name="Hibbett D.S."/>
        </authorList>
    </citation>
    <scope>NUCLEOTIDE SEQUENCE [LARGE SCALE GENOMIC DNA]</scope>
    <source>
        <strain evidence="3">TFB10046</strain>
    </source>
</reference>
<gene>
    <name evidence="2" type="ORF">AURDEDRAFT_171141</name>
</gene>
<accession>J0WXI4</accession>
<protein>
    <submittedName>
        <fullName evidence="2">Uncharacterized protein</fullName>
    </submittedName>
</protein>
<sequence length="272" mass="29441">MSTSPADDGQLLYPTGAGDAQLPEPPNVVDGNFIAARPKSTSPADDGRLPNSTDAADAQLPDPANVVGVTFLDLHRKGRDFRAGLLTELRKGHNLAIQRQSLVHISPAEAAEEWESNLRIFLELSDAYDRLSGLRSMQDALMRLSHVRYMTEIYRLGGLVKQLPGGDPQHLPGHKSFTDRDVAQLRIDRELALKDLDVANDQYAKIVFGSSYRATEGDDDDLPDLIAVGDDGEPVNMPSAEPDVKADAGNDLEASMSELRLHDAHTDAPAGA</sequence>
<feature type="region of interest" description="Disordered" evidence="1">
    <location>
        <begin position="1"/>
        <end position="60"/>
    </location>
</feature>
<evidence type="ECO:0000256" key="1">
    <source>
        <dbReference type="SAM" id="MobiDB-lite"/>
    </source>
</evidence>
<name>J0WXI4_AURST</name>
<dbReference type="EMBL" id="JH687810">
    <property type="protein sequence ID" value="EJD39692.1"/>
    <property type="molecule type" value="Genomic_DNA"/>
</dbReference>
<feature type="region of interest" description="Disordered" evidence="1">
    <location>
        <begin position="228"/>
        <end position="272"/>
    </location>
</feature>
<evidence type="ECO:0000313" key="3">
    <source>
        <dbReference type="Proteomes" id="UP000006514"/>
    </source>
</evidence>
<dbReference type="Proteomes" id="UP000006514">
    <property type="component" value="Unassembled WGS sequence"/>
</dbReference>
<evidence type="ECO:0000313" key="2">
    <source>
        <dbReference type="EMBL" id="EJD39692.1"/>
    </source>
</evidence>
<keyword evidence="3" id="KW-1185">Reference proteome</keyword>